<sequence length="29" mass="3290">MEYKFTITELTAGQAKMTLKDLLKDLETG</sequence>
<protein>
    <submittedName>
        <fullName evidence="1">Rop-like protein</fullName>
    </submittedName>
</protein>
<proteinExistence type="predicted"/>
<accession>A0A8S5S7L3</accession>
<organism evidence="1">
    <name type="scientific">Myoviridae sp. ctnzH2</name>
    <dbReference type="NCBI Taxonomy" id="2827707"/>
    <lineage>
        <taxon>Viruses</taxon>
        <taxon>Duplodnaviria</taxon>
        <taxon>Heunggongvirae</taxon>
        <taxon>Uroviricota</taxon>
        <taxon>Caudoviricetes</taxon>
    </lineage>
</organism>
<dbReference type="EMBL" id="BK032549">
    <property type="protein sequence ID" value="DAF47028.1"/>
    <property type="molecule type" value="Genomic_DNA"/>
</dbReference>
<evidence type="ECO:0000313" key="1">
    <source>
        <dbReference type="EMBL" id="DAF47028.1"/>
    </source>
</evidence>
<reference evidence="1" key="1">
    <citation type="journal article" date="2021" name="Proc. Natl. Acad. Sci. U.S.A.">
        <title>A Catalog of Tens of Thousands of Viruses from Human Metagenomes Reveals Hidden Associations with Chronic Diseases.</title>
        <authorList>
            <person name="Tisza M.J."/>
            <person name="Buck C.B."/>
        </authorList>
    </citation>
    <scope>NUCLEOTIDE SEQUENCE</scope>
    <source>
        <strain evidence="1">CtnzH2</strain>
    </source>
</reference>
<name>A0A8S5S7L3_9CAUD</name>